<comment type="caution">
    <text evidence="2">The sequence shown here is derived from an EMBL/GenBank/DDBJ whole genome shotgun (WGS) entry which is preliminary data.</text>
</comment>
<dbReference type="AlphaFoldDB" id="A0A1V3WDF1"/>
<proteinExistence type="predicted"/>
<evidence type="ECO:0000313" key="3">
    <source>
        <dbReference type="Proteomes" id="UP000188532"/>
    </source>
</evidence>
<keyword evidence="1" id="KW-0175">Coiled coil</keyword>
<sequence length="65" mass="7229">MVDQLQHATEALRKALVQVERLKRTNRALLERSSEPIAIVGMSCRFPGGLTPRRPCGRWSPTAAT</sequence>
<evidence type="ECO:0000313" key="2">
    <source>
        <dbReference type="EMBL" id="OOK64301.1"/>
    </source>
</evidence>
<dbReference type="EMBL" id="MVBN01000013">
    <property type="protein sequence ID" value="OOK64301.1"/>
    <property type="molecule type" value="Genomic_DNA"/>
</dbReference>
<name>A0A1V3WDF1_MYCKA</name>
<gene>
    <name evidence="2" type="ORF">BZL29_8304</name>
</gene>
<dbReference type="Proteomes" id="UP000188532">
    <property type="component" value="Unassembled WGS sequence"/>
</dbReference>
<protein>
    <submittedName>
        <fullName evidence="2">Beta-ketoacyl synthase, N-terminal domain protein</fullName>
    </submittedName>
</protein>
<accession>A0A1V3WDF1</accession>
<reference evidence="2 3" key="1">
    <citation type="submission" date="2017-02" db="EMBL/GenBank/DDBJ databases">
        <title>Complete genome sequences of Mycobacterium kansasii strains isolated from rhesus macaques.</title>
        <authorList>
            <person name="Panda A."/>
            <person name="Nagaraj S."/>
            <person name="Zhao X."/>
            <person name="Tettelin H."/>
            <person name="Detolla L.J."/>
        </authorList>
    </citation>
    <scope>NUCLEOTIDE SEQUENCE [LARGE SCALE GENOMIC DNA]</scope>
    <source>
        <strain evidence="2 3">11-3469</strain>
    </source>
</reference>
<evidence type="ECO:0000256" key="1">
    <source>
        <dbReference type="SAM" id="Coils"/>
    </source>
</evidence>
<feature type="coiled-coil region" evidence="1">
    <location>
        <begin position="2"/>
        <end position="32"/>
    </location>
</feature>
<organism evidence="2 3">
    <name type="scientific">Mycobacterium kansasii</name>
    <dbReference type="NCBI Taxonomy" id="1768"/>
    <lineage>
        <taxon>Bacteria</taxon>
        <taxon>Bacillati</taxon>
        <taxon>Actinomycetota</taxon>
        <taxon>Actinomycetes</taxon>
        <taxon>Mycobacteriales</taxon>
        <taxon>Mycobacteriaceae</taxon>
        <taxon>Mycobacterium</taxon>
    </lineage>
</organism>